<feature type="region of interest" description="Disordered" evidence="1">
    <location>
        <begin position="1"/>
        <end position="26"/>
    </location>
</feature>
<accession>A0A391NRF3</accession>
<evidence type="ECO:0000313" key="3">
    <source>
        <dbReference type="Proteomes" id="UP000265618"/>
    </source>
</evidence>
<proteinExistence type="predicted"/>
<keyword evidence="3" id="KW-1185">Reference proteome</keyword>
<reference evidence="2 3" key="1">
    <citation type="journal article" date="2018" name="PLoS ONE">
        <title>The draft genome of Kipferlia bialata reveals reductive genome evolution in fornicate parasites.</title>
        <authorList>
            <person name="Tanifuji G."/>
            <person name="Takabayashi S."/>
            <person name="Kume K."/>
            <person name="Takagi M."/>
            <person name="Nakayama T."/>
            <person name="Kamikawa R."/>
            <person name="Inagaki Y."/>
            <person name="Hashimoto T."/>
        </authorList>
    </citation>
    <scope>NUCLEOTIDE SEQUENCE [LARGE SCALE GENOMIC DNA]</scope>
    <source>
        <strain evidence="2">NY0173</strain>
    </source>
</reference>
<evidence type="ECO:0000313" key="2">
    <source>
        <dbReference type="EMBL" id="GCA61948.1"/>
    </source>
</evidence>
<sequence>MSGQTDDNRAERPTEEDMSVADQSVGCNATRMETVDSQKQKVYPDPIVFSKDQWLEQTPEERERVLQQNGLMRKGGLWRHRYTPIEVFRNMCDMVLWDRQEEERRNVELRREQMMTRIKANLPKLVDWDKLNDYD</sequence>
<dbReference type="Proteomes" id="UP000265618">
    <property type="component" value="Unassembled WGS sequence"/>
</dbReference>
<dbReference type="EMBL" id="BDIP01000003">
    <property type="protein sequence ID" value="GCA61948.1"/>
    <property type="molecule type" value="Genomic_DNA"/>
</dbReference>
<organism evidence="2 3">
    <name type="scientific">Kipferlia bialata</name>
    <dbReference type="NCBI Taxonomy" id="797122"/>
    <lineage>
        <taxon>Eukaryota</taxon>
        <taxon>Metamonada</taxon>
        <taxon>Carpediemonas-like organisms</taxon>
        <taxon>Kipferlia</taxon>
    </lineage>
</organism>
<name>A0A391NRF3_9EUKA</name>
<protein>
    <submittedName>
        <fullName evidence="2">Uncharacterized protein</fullName>
    </submittedName>
</protein>
<evidence type="ECO:0000256" key="1">
    <source>
        <dbReference type="SAM" id="MobiDB-lite"/>
    </source>
</evidence>
<feature type="compositionally biased region" description="Basic and acidic residues" evidence="1">
    <location>
        <begin position="1"/>
        <end position="15"/>
    </location>
</feature>
<dbReference type="AlphaFoldDB" id="A0A391NRF3"/>
<gene>
    <name evidence="2" type="ORF">KIPB_000050</name>
</gene>
<comment type="caution">
    <text evidence="2">The sequence shown here is derived from an EMBL/GenBank/DDBJ whole genome shotgun (WGS) entry which is preliminary data.</text>
</comment>